<name>A0A0F7HN76_9STAP</name>
<dbReference type="AlphaFoldDB" id="A0A0F7HN76"/>
<evidence type="ECO:0000313" key="5">
    <source>
        <dbReference type="Proteomes" id="UP000183090"/>
    </source>
</evidence>
<dbReference type="RefSeq" id="WP_046791239.1">
    <property type="nucleotide sequence ID" value="NZ_CP011366.1"/>
</dbReference>
<dbReference type="Proteomes" id="UP000034029">
    <property type="component" value="Chromosome"/>
</dbReference>
<evidence type="ECO:0000313" key="4">
    <source>
        <dbReference type="Proteomes" id="UP000034029"/>
    </source>
</evidence>
<organism evidence="3 5">
    <name type="scientific">Salinicoccus halodurans</name>
    <dbReference type="NCBI Taxonomy" id="407035"/>
    <lineage>
        <taxon>Bacteria</taxon>
        <taxon>Bacillati</taxon>
        <taxon>Bacillota</taxon>
        <taxon>Bacilli</taxon>
        <taxon>Bacillales</taxon>
        <taxon>Staphylococcaceae</taxon>
        <taxon>Salinicoccus</taxon>
    </lineage>
</organism>
<accession>A0A0F7HN76</accession>
<keyword evidence="1" id="KW-1133">Transmembrane helix</keyword>
<dbReference type="EMBL" id="FOTB01000002">
    <property type="protein sequence ID" value="SFK65275.1"/>
    <property type="molecule type" value="Genomic_DNA"/>
</dbReference>
<keyword evidence="1" id="KW-0812">Transmembrane</keyword>
<sequence length="59" mass="6458">MMVFLLFMAVFAAGSGIINLMTTKTISIGEILAILGLLAALAIYMNNSLKKKKIQKNRK</sequence>
<evidence type="ECO:0000313" key="3">
    <source>
        <dbReference type="EMBL" id="SFK65275.1"/>
    </source>
</evidence>
<reference evidence="3 5" key="3">
    <citation type="submission" date="2016-10" db="EMBL/GenBank/DDBJ databases">
        <authorList>
            <person name="Varghese N."/>
            <person name="Submissions S."/>
        </authorList>
    </citation>
    <scope>NUCLEOTIDE SEQUENCE [LARGE SCALE GENOMIC DNA]</scope>
    <source>
        <strain evidence="3 5">CGMCC 1.6501</strain>
    </source>
</reference>
<dbReference type="EMBL" id="CP011366">
    <property type="protein sequence ID" value="AKG75062.1"/>
    <property type="molecule type" value="Genomic_DNA"/>
</dbReference>
<keyword evidence="4" id="KW-1185">Reference proteome</keyword>
<dbReference type="Proteomes" id="UP000183090">
    <property type="component" value="Unassembled WGS sequence"/>
</dbReference>
<gene>
    <name evidence="2" type="ORF">AAT16_13225</name>
    <name evidence="3" type="ORF">SAMN05216235_0902</name>
</gene>
<dbReference type="KEGG" id="shv:AAT16_13225"/>
<reference evidence="2 4" key="1">
    <citation type="journal article" date="2015" name="Int. J. Syst. Evol. Microbiol.">
        <title>Complete genome sequence of Salinicoccus halodurans H3B36, isolated from the Qaidam Basin in China.</title>
        <authorList>
            <person name="Jiang K."/>
            <person name="Xue Y."/>
            <person name="Ma Y."/>
        </authorList>
    </citation>
    <scope>NUCLEOTIDE SEQUENCE [LARGE SCALE GENOMIC DNA]</scope>
    <source>
        <strain evidence="2 4">H3B36</strain>
    </source>
</reference>
<evidence type="ECO:0000256" key="1">
    <source>
        <dbReference type="SAM" id="Phobius"/>
    </source>
</evidence>
<reference evidence="4" key="2">
    <citation type="submission" date="2015-04" db="EMBL/GenBank/DDBJ databases">
        <title>Complete genome sequence of Salinicoccus halodurans strain H3B36, isolated from the Qaidam basin of China.</title>
        <authorList>
            <person name="Ma Y."/>
            <person name="Jiang K."/>
            <person name="Xue Y."/>
        </authorList>
    </citation>
    <scope>NUCLEOTIDE SEQUENCE [LARGE SCALE GENOMIC DNA]</scope>
    <source>
        <strain evidence="4">H3B36</strain>
    </source>
</reference>
<proteinExistence type="predicted"/>
<keyword evidence="1" id="KW-0472">Membrane</keyword>
<evidence type="ECO:0000313" key="2">
    <source>
        <dbReference type="EMBL" id="AKG75062.1"/>
    </source>
</evidence>
<protein>
    <submittedName>
        <fullName evidence="3">Uncharacterized protein</fullName>
    </submittedName>
</protein>
<feature type="transmembrane region" description="Helical" evidence="1">
    <location>
        <begin position="26"/>
        <end position="49"/>
    </location>
</feature>